<dbReference type="GO" id="GO:0005524">
    <property type="term" value="F:ATP binding"/>
    <property type="evidence" value="ECO:0007669"/>
    <property type="project" value="InterPro"/>
</dbReference>
<dbReference type="eggNOG" id="COG1493">
    <property type="taxonomic scope" value="Bacteria"/>
</dbReference>
<dbReference type="SUPFAM" id="SSF53795">
    <property type="entry name" value="PEP carboxykinase-like"/>
    <property type="match status" value="1"/>
</dbReference>
<proteinExistence type="predicted"/>
<reference evidence="2 3" key="1">
    <citation type="journal article" date="2014" name="Genome Announc.">
        <title>Genome Sequence of a Promising Hydrogen-Producing Facultative Anaerobic Bacterium, Brevundimonas naejangsanensis Strain B1.</title>
        <authorList>
            <person name="Su H."/>
            <person name="Zhang T."/>
            <person name="Bao M."/>
            <person name="Jiang Y."/>
            <person name="Wang Y."/>
            <person name="Tan T."/>
        </authorList>
    </citation>
    <scope>NUCLEOTIDE SEQUENCE [LARGE SCALE GENOMIC DNA]</scope>
    <source>
        <strain evidence="2 3">B1</strain>
    </source>
</reference>
<dbReference type="STRING" id="588932.DA69_11385"/>
<dbReference type="RefSeq" id="WP_025976948.1">
    <property type="nucleotide sequence ID" value="NZ_CP015614.1"/>
</dbReference>
<dbReference type="Pfam" id="PF07475">
    <property type="entry name" value="Hpr_kinase_C"/>
    <property type="match status" value="1"/>
</dbReference>
<dbReference type="EMBL" id="CP015614">
    <property type="protein sequence ID" value="ANF55298.1"/>
    <property type="molecule type" value="Genomic_DNA"/>
</dbReference>
<evidence type="ECO:0000313" key="3">
    <source>
        <dbReference type="Proteomes" id="UP000077603"/>
    </source>
</evidence>
<keyword evidence="2" id="KW-0418">Kinase</keyword>
<feature type="domain" description="HPr kinase/phosphorylase C-terminal" evidence="1">
    <location>
        <begin position="23"/>
        <end position="83"/>
    </location>
</feature>
<organism evidence="2 3">
    <name type="scientific">Brevundimonas naejangsanensis</name>
    <dbReference type="NCBI Taxonomy" id="588932"/>
    <lineage>
        <taxon>Bacteria</taxon>
        <taxon>Pseudomonadati</taxon>
        <taxon>Pseudomonadota</taxon>
        <taxon>Alphaproteobacteria</taxon>
        <taxon>Caulobacterales</taxon>
        <taxon>Caulobacteraceae</taxon>
        <taxon>Brevundimonas</taxon>
    </lineage>
</organism>
<dbReference type="AlphaFoldDB" id="A0A172Y7W4"/>
<dbReference type="Gene3D" id="3.40.50.300">
    <property type="entry name" value="P-loop containing nucleotide triphosphate hydrolases"/>
    <property type="match status" value="1"/>
</dbReference>
<dbReference type="GO" id="GO:0000155">
    <property type="term" value="F:phosphorelay sensor kinase activity"/>
    <property type="evidence" value="ECO:0007669"/>
    <property type="project" value="InterPro"/>
</dbReference>
<accession>A0A172Y7W4</accession>
<evidence type="ECO:0000313" key="2">
    <source>
        <dbReference type="EMBL" id="ANF55298.1"/>
    </source>
</evidence>
<keyword evidence="3" id="KW-1185">Reference proteome</keyword>
<name>A0A172Y7W4_9CAUL</name>
<keyword evidence="2" id="KW-0808">Transferase</keyword>
<gene>
    <name evidence="2" type="ORF">DA69_11385</name>
</gene>
<dbReference type="OrthoDB" id="8326226at2"/>
<evidence type="ECO:0000259" key="1">
    <source>
        <dbReference type="Pfam" id="PF07475"/>
    </source>
</evidence>
<dbReference type="KEGG" id="bne:DA69_11385"/>
<dbReference type="InterPro" id="IPR027417">
    <property type="entry name" value="P-loop_NTPase"/>
</dbReference>
<protein>
    <submittedName>
        <fullName evidence="2">Serine kinase</fullName>
    </submittedName>
</protein>
<dbReference type="Proteomes" id="UP000077603">
    <property type="component" value="Chromosome"/>
</dbReference>
<sequence length="151" mass="16174">MTPARQPVHASVVTARTSQGWRGVLIQGPSGAGKSDLALRLMQNGWRLVGDDWVEVFACRGALYATVPDTIAGRMEVRGVGIVSRPFRPSTRLALALRLTREPVERLPQPTWRVIEGVLLPQLDLDPRPASAAAVAAAALHAVSEMAPPAL</sequence>
<dbReference type="CDD" id="cd01918">
    <property type="entry name" value="HprK_C"/>
    <property type="match status" value="1"/>
</dbReference>
<dbReference type="GO" id="GO:0006109">
    <property type="term" value="P:regulation of carbohydrate metabolic process"/>
    <property type="evidence" value="ECO:0007669"/>
    <property type="project" value="InterPro"/>
</dbReference>
<dbReference type="InterPro" id="IPR011104">
    <property type="entry name" value="Hpr_kin/Pase_C"/>
</dbReference>